<comment type="caution">
    <text evidence="1">The sequence shown here is derived from an EMBL/GenBank/DDBJ whole genome shotgun (WGS) entry which is preliminary data.</text>
</comment>
<accession>A0ACC2EPA4</accession>
<reference evidence="2" key="1">
    <citation type="journal article" date="2024" name="Proc. Natl. Acad. Sci. U.S.A.">
        <title>Extraordinary preservation of gene collinearity over three hundred million years revealed in homosporous lycophytes.</title>
        <authorList>
            <person name="Li C."/>
            <person name="Wickell D."/>
            <person name="Kuo L.Y."/>
            <person name="Chen X."/>
            <person name="Nie B."/>
            <person name="Liao X."/>
            <person name="Peng D."/>
            <person name="Ji J."/>
            <person name="Jenkins J."/>
            <person name="Williams M."/>
            <person name="Shu S."/>
            <person name="Plott C."/>
            <person name="Barry K."/>
            <person name="Rajasekar S."/>
            <person name="Grimwood J."/>
            <person name="Han X."/>
            <person name="Sun S."/>
            <person name="Hou Z."/>
            <person name="He W."/>
            <person name="Dai G."/>
            <person name="Sun C."/>
            <person name="Schmutz J."/>
            <person name="Leebens-Mack J.H."/>
            <person name="Li F.W."/>
            <person name="Wang L."/>
        </authorList>
    </citation>
    <scope>NUCLEOTIDE SEQUENCE [LARGE SCALE GENOMIC DNA]</scope>
    <source>
        <strain evidence="2">cv. PW_Plant_1</strain>
    </source>
</reference>
<protein>
    <submittedName>
        <fullName evidence="1">Uncharacterized protein</fullName>
    </submittedName>
</protein>
<gene>
    <name evidence="1" type="ORF">O6H91_01G027100</name>
</gene>
<organism evidence="1 2">
    <name type="scientific">Diphasiastrum complanatum</name>
    <name type="common">Issler's clubmoss</name>
    <name type="synonym">Lycopodium complanatum</name>
    <dbReference type="NCBI Taxonomy" id="34168"/>
    <lineage>
        <taxon>Eukaryota</taxon>
        <taxon>Viridiplantae</taxon>
        <taxon>Streptophyta</taxon>
        <taxon>Embryophyta</taxon>
        <taxon>Tracheophyta</taxon>
        <taxon>Lycopodiopsida</taxon>
        <taxon>Lycopodiales</taxon>
        <taxon>Lycopodiaceae</taxon>
        <taxon>Lycopodioideae</taxon>
        <taxon>Diphasiastrum</taxon>
    </lineage>
</organism>
<keyword evidence="2" id="KW-1185">Reference proteome</keyword>
<dbReference type="EMBL" id="CM055092">
    <property type="protein sequence ID" value="KAJ7568305.1"/>
    <property type="molecule type" value="Genomic_DNA"/>
</dbReference>
<name>A0ACC2EPA4_DIPCM</name>
<proteinExistence type="predicted"/>
<sequence>MTLQKVDTSLVLVFGVSVLLFAAGFGGAQMLSASFYDSSCPMMKSIVAATVAQHLLQDITSAAPLLRIFFHDCFVSGCDASVLLDSTNGNSAEKDAQPNQTLSQFNIIDEIKNQLEKLCPGVVSCADIIALASREAVAQSGGPRWMAEMGRRDGRKSSALDASLHLPSTRSSAQPLIDSFAALGLNTRDLVTLSGAHTFGRAHCFAVARRFIGFNSSNGIDPTLDTVYAQRLRRLCPLPIDPRARVALDPVTPNQFDTEYFQDLLVNQGIFSSDSALVLDSRTKNFVNEYATNTSSFFVQFPLAMTKLGRIGVLTGQSGEIRKTCHAVNSF</sequence>
<evidence type="ECO:0000313" key="2">
    <source>
        <dbReference type="Proteomes" id="UP001162992"/>
    </source>
</evidence>
<dbReference type="Proteomes" id="UP001162992">
    <property type="component" value="Chromosome 1"/>
</dbReference>
<evidence type="ECO:0000313" key="1">
    <source>
        <dbReference type="EMBL" id="KAJ7568305.1"/>
    </source>
</evidence>